<evidence type="ECO:0000313" key="2">
    <source>
        <dbReference type="Proteomes" id="UP000257109"/>
    </source>
</evidence>
<name>A0A371HWB3_MUCPR</name>
<comment type="caution">
    <text evidence="1">The sequence shown here is derived from an EMBL/GenBank/DDBJ whole genome shotgun (WGS) entry which is preliminary data.</text>
</comment>
<proteinExistence type="predicted"/>
<dbReference type="OrthoDB" id="1430787at2759"/>
<organism evidence="1 2">
    <name type="scientific">Mucuna pruriens</name>
    <name type="common">Velvet bean</name>
    <name type="synonym">Dolichos pruriens</name>
    <dbReference type="NCBI Taxonomy" id="157652"/>
    <lineage>
        <taxon>Eukaryota</taxon>
        <taxon>Viridiplantae</taxon>
        <taxon>Streptophyta</taxon>
        <taxon>Embryophyta</taxon>
        <taxon>Tracheophyta</taxon>
        <taxon>Spermatophyta</taxon>
        <taxon>Magnoliopsida</taxon>
        <taxon>eudicotyledons</taxon>
        <taxon>Gunneridae</taxon>
        <taxon>Pentapetalae</taxon>
        <taxon>rosids</taxon>
        <taxon>fabids</taxon>
        <taxon>Fabales</taxon>
        <taxon>Fabaceae</taxon>
        <taxon>Papilionoideae</taxon>
        <taxon>50 kb inversion clade</taxon>
        <taxon>NPAAA clade</taxon>
        <taxon>indigoferoid/millettioid clade</taxon>
        <taxon>Phaseoleae</taxon>
        <taxon>Mucuna</taxon>
    </lineage>
</organism>
<gene>
    <name evidence="1" type="ORF">CR513_08863</name>
</gene>
<dbReference type="Gene3D" id="1.10.340.70">
    <property type="match status" value="1"/>
</dbReference>
<dbReference type="EMBL" id="QJKJ01001552">
    <property type="protein sequence ID" value="RDY07075.1"/>
    <property type="molecule type" value="Genomic_DNA"/>
</dbReference>
<dbReference type="Proteomes" id="UP000257109">
    <property type="component" value="Unassembled WGS sequence"/>
</dbReference>
<feature type="non-terminal residue" evidence="1">
    <location>
        <position position="1"/>
    </location>
</feature>
<protein>
    <recommendedName>
        <fullName evidence="3">Integrase zinc-binding domain-containing protein</fullName>
    </recommendedName>
</protein>
<evidence type="ECO:0008006" key="3">
    <source>
        <dbReference type="Google" id="ProtNLM"/>
    </source>
</evidence>
<keyword evidence="2" id="KW-1185">Reference proteome</keyword>
<evidence type="ECO:0000313" key="1">
    <source>
        <dbReference type="EMBL" id="RDY07075.1"/>
    </source>
</evidence>
<reference evidence="1" key="1">
    <citation type="submission" date="2018-05" db="EMBL/GenBank/DDBJ databases">
        <title>Draft genome of Mucuna pruriens seed.</title>
        <authorList>
            <person name="Nnadi N.E."/>
            <person name="Vos R."/>
            <person name="Hasami M.H."/>
            <person name="Devisetty U.K."/>
            <person name="Aguiy J.C."/>
        </authorList>
    </citation>
    <scope>NUCLEOTIDE SEQUENCE [LARGE SCALE GENOMIC DNA]</scope>
    <source>
        <strain evidence="1">JCA_2017</strain>
    </source>
</reference>
<dbReference type="AlphaFoldDB" id="A0A371HWB3"/>
<sequence>MQCHGMQISATSSSHNRILKELPKYTRKNLEAKQSITYGMTRTYGECAMIRCIPESEIQSVLHFYHSTFEGSHYRSMRIARKVLDCGLYWPTIFQDAYTFILACEQC</sequence>
<accession>A0A371HWB3</accession>